<feature type="compositionally biased region" description="Polar residues" evidence="3">
    <location>
        <begin position="1"/>
        <end position="11"/>
    </location>
</feature>
<feature type="compositionally biased region" description="Low complexity" evidence="3">
    <location>
        <begin position="12"/>
        <end position="41"/>
    </location>
</feature>
<dbReference type="GeneID" id="100903383"/>
<feature type="region of interest" description="Disordered" evidence="3">
    <location>
        <begin position="459"/>
        <end position="493"/>
    </location>
</feature>
<feature type="region of interest" description="Disordered" evidence="3">
    <location>
        <begin position="1"/>
        <end position="41"/>
    </location>
</feature>
<organism evidence="5 6">
    <name type="scientific">Galendromus occidentalis</name>
    <name type="common">western predatory mite</name>
    <dbReference type="NCBI Taxonomy" id="34638"/>
    <lineage>
        <taxon>Eukaryota</taxon>
        <taxon>Metazoa</taxon>
        <taxon>Ecdysozoa</taxon>
        <taxon>Arthropoda</taxon>
        <taxon>Chelicerata</taxon>
        <taxon>Arachnida</taxon>
        <taxon>Acari</taxon>
        <taxon>Parasitiformes</taxon>
        <taxon>Mesostigmata</taxon>
        <taxon>Gamasina</taxon>
        <taxon>Phytoseioidea</taxon>
        <taxon>Phytoseiidae</taxon>
        <taxon>Typhlodrominae</taxon>
        <taxon>Galendromus</taxon>
    </lineage>
</organism>
<feature type="region of interest" description="Disordered" evidence="3">
    <location>
        <begin position="354"/>
        <end position="423"/>
    </location>
</feature>
<dbReference type="Proteomes" id="UP000694867">
    <property type="component" value="Unplaced"/>
</dbReference>
<feature type="coiled-coil region" evidence="2">
    <location>
        <begin position="291"/>
        <end position="318"/>
    </location>
</feature>
<dbReference type="PANTHER" id="PTHR23166">
    <property type="entry name" value="FILAMIN/GPBP-INTERACTING PROTEIN"/>
    <property type="match status" value="1"/>
</dbReference>
<dbReference type="CTD" id="37076"/>
<feature type="compositionally biased region" description="Polar residues" evidence="3">
    <location>
        <begin position="463"/>
        <end position="474"/>
    </location>
</feature>
<feature type="compositionally biased region" description="Pro residues" evidence="3">
    <location>
        <begin position="368"/>
        <end position="378"/>
    </location>
</feature>
<reference evidence="6" key="1">
    <citation type="submission" date="2025-08" db="UniProtKB">
        <authorList>
            <consortium name="RefSeq"/>
        </authorList>
    </citation>
    <scope>IDENTIFICATION</scope>
</reference>
<dbReference type="Pfam" id="PF09727">
    <property type="entry name" value="CortBP2"/>
    <property type="match status" value="1"/>
</dbReference>
<name>A0AAJ6QYA9_9ACAR</name>
<evidence type="ECO:0000259" key="4">
    <source>
        <dbReference type="Pfam" id="PF09727"/>
    </source>
</evidence>
<sequence>MSSAQPVSADQSATTATSTTTPTPATTNATTSTTSSGSPIPLLLRIPPSKIDYDRVTNGWNLERPDLLRLVGVLEGELQARDIVIAVLKSEHVKHMIYPACSQMVPPGSRNPITSLWQDVIGAYDSYEERMDVRSLRNIQQVHAKLAQKIISKNNELLSKIKERCCQSCECGSMQNKVSLGTQLSKEAKEEADRVLEKETKASLVLEQERDRQKQIVLLLLNERQRLLQKLDTARTNCQSLLQALRKEKLRNSEMVDGLEEESKRSLYMEEQMDAVSKQYSAHFQQCSVEVDSLRDKIVRQQAEIDRLRVEIEKLSMSSGAVRSQVVSSQSPAPPKIIPVLSTAQLAQRNIAEAPQLNKTAPSRPSDRPVPPPVPPNKPVILRKPAHLTANSGSTTTAPSPSPPATTAIAPSGTTAANSTTDSATAAPIVPTSVAQASHPAQDPLDTEIKNFQSVFVAMMGNPTPSSPQQTQDVSVAESPGSAGTGRSSIRRQ</sequence>
<evidence type="ECO:0000256" key="1">
    <source>
        <dbReference type="ARBA" id="ARBA00023054"/>
    </source>
</evidence>
<dbReference type="InterPro" id="IPR050719">
    <property type="entry name" value="Cortactin-Actin_Reg"/>
</dbReference>
<dbReference type="InterPro" id="IPR019131">
    <property type="entry name" value="Cortactin-binding_p2_N"/>
</dbReference>
<feature type="domain" description="Cortactin-binding protein-2 N-terminal" evidence="4">
    <location>
        <begin position="61"/>
        <end position="217"/>
    </location>
</feature>
<dbReference type="KEGG" id="goe:100903383"/>
<dbReference type="PANTHER" id="PTHR23166:SF5">
    <property type="entry name" value="CTTNBP2 N-TERMINAL-LIKE PROTEIN"/>
    <property type="match status" value="1"/>
</dbReference>
<evidence type="ECO:0000256" key="2">
    <source>
        <dbReference type="SAM" id="Coils"/>
    </source>
</evidence>
<feature type="compositionally biased region" description="Low complexity" evidence="3">
    <location>
        <begin position="389"/>
        <end position="423"/>
    </location>
</feature>
<dbReference type="AlphaFoldDB" id="A0AAJ6QYA9"/>
<feature type="coiled-coil region" evidence="2">
    <location>
        <begin position="224"/>
        <end position="262"/>
    </location>
</feature>
<dbReference type="RefSeq" id="XP_003748024.1">
    <property type="nucleotide sequence ID" value="XM_003747976.2"/>
</dbReference>
<evidence type="ECO:0000313" key="5">
    <source>
        <dbReference type="Proteomes" id="UP000694867"/>
    </source>
</evidence>
<keyword evidence="5" id="KW-1185">Reference proteome</keyword>
<evidence type="ECO:0000256" key="3">
    <source>
        <dbReference type="SAM" id="MobiDB-lite"/>
    </source>
</evidence>
<keyword evidence="1 2" id="KW-0175">Coiled coil</keyword>
<gene>
    <name evidence="6" type="primary">LOC100903383</name>
</gene>
<proteinExistence type="predicted"/>
<evidence type="ECO:0000313" key="6">
    <source>
        <dbReference type="RefSeq" id="XP_003748024.1"/>
    </source>
</evidence>
<protein>
    <submittedName>
        <fullName evidence="6">Uncharacterized protein CG10915</fullName>
    </submittedName>
</protein>
<accession>A0AAJ6QYA9</accession>